<evidence type="ECO:0000259" key="6">
    <source>
        <dbReference type="PROSITE" id="PS50089"/>
    </source>
</evidence>
<evidence type="ECO:0000256" key="3">
    <source>
        <dbReference type="ARBA" id="ARBA00022833"/>
    </source>
</evidence>
<feature type="non-terminal residue" evidence="7">
    <location>
        <position position="1"/>
    </location>
</feature>
<dbReference type="EMBL" id="CAJVPY010036464">
    <property type="protein sequence ID" value="CAG8802032.1"/>
    <property type="molecule type" value="Genomic_DNA"/>
</dbReference>
<dbReference type="Gene3D" id="3.30.40.10">
    <property type="entry name" value="Zinc/RING finger domain, C3HC4 (zinc finger)"/>
    <property type="match status" value="1"/>
</dbReference>
<keyword evidence="8" id="KW-1185">Reference proteome</keyword>
<dbReference type="InterPro" id="IPR018957">
    <property type="entry name" value="Znf_C3HC4_RING-type"/>
</dbReference>
<dbReference type="InterPro" id="IPR013083">
    <property type="entry name" value="Znf_RING/FYVE/PHD"/>
</dbReference>
<accession>A0A9N9JYI7</accession>
<evidence type="ECO:0000256" key="5">
    <source>
        <dbReference type="SAM" id="MobiDB-lite"/>
    </source>
</evidence>
<keyword evidence="1" id="KW-0479">Metal-binding</keyword>
<evidence type="ECO:0000313" key="7">
    <source>
        <dbReference type="EMBL" id="CAG8802032.1"/>
    </source>
</evidence>
<dbReference type="Pfam" id="PF00097">
    <property type="entry name" value="zf-C3HC4"/>
    <property type="match status" value="1"/>
</dbReference>
<sequence>LSLNYLRNENISKIPDAKNIPKLNPCHICKGEILTHPPQAFTILSCDHILHRTCLEKHIIRTESQSPKCPVCPESIETIREEFAHASGEFHLVRKDYDSVNKASQKQVDKPSMQDQARSSITDERNTIVTSQVRSEGQTSLDENTESHTQTQLRQSSPKIFHEQDTLQGLLKELSTPIKGEFAEINDDFVEGFENSISKNL</sequence>
<evidence type="ECO:0000256" key="1">
    <source>
        <dbReference type="ARBA" id="ARBA00022723"/>
    </source>
</evidence>
<comment type="caution">
    <text evidence="7">The sequence shown here is derived from an EMBL/GenBank/DDBJ whole genome shotgun (WGS) entry which is preliminary data.</text>
</comment>
<feature type="region of interest" description="Disordered" evidence="5">
    <location>
        <begin position="102"/>
        <end position="157"/>
    </location>
</feature>
<dbReference type="SMART" id="SM00184">
    <property type="entry name" value="RING"/>
    <property type="match status" value="1"/>
</dbReference>
<protein>
    <submittedName>
        <fullName evidence="7">8037_t:CDS:1</fullName>
    </submittedName>
</protein>
<keyword evidence="2 4" id="KW-0863">Zinc-finger</keyword>
<feature type="domain" description="RING-type" evidence="6">
    <location>
        <begin position="26"/>
        <end position="72"/>
    </location>
</feature>
<dbReference type="AlphaFoldDB" id="A0A9N9JYI7"/>
<name>A0A9N9JYI7_9GLOM</name>
<evidence type="ECO:0000313" key="8">
    <source>
        <dbReference type="Proteomes" id="UP000789405"/>
    </source>
</evidence>
<evidence type="ECO:0000256" key="2">
    <source>
        <dbReference type="ARBA" id="ARBA00022771"/>
    </source>
</evidence>
<dbReference type="Proteomes" id="UP000789405">
    <property type="component" value="Unassembled WGS sequence"/>
</dbReference>
<dbReference type="GO" id="GO:0008270">
    <property type="term" value="F:zinc ion binding"/>
    <property type="evidence" value="ECO:0007669"/>
    <property type="project" value="UniProtKB-KW"/>
</dbReference>
<gene>
    <name evidence="7" type="ORF">DERYTH_LOCUS23585</name>
</gene>
<keyword evidence="3" id="KW-0862">Zinc</keyword>
<dbReference type="PROSITE" id="PS50089">
    <property type="entry name" value="ZF_RING_2"/>
    <property type="match status" value="1"/>
</dbReference>
<dbReference type="SUPFAM" id="SSF57850">
    <property type="entry name" value="RING/U-box"/>
    <property type="match status" value="1"/>
</dbReference>
<dbReference type="OrthoDB" id="2410838at2759"/>
<feature type="compositionally biased region" description="Polar residues" evidence="5">
    <location>
        <begin position="127"/>
        <end position="157"/>
    </location>
</feature>
<reference evidence="7" key="1">
    <citation type="submission" date="2021-06" db="EMBL/GenBank/DDBJ databases">
        <authorList>
            <person name="Kallberg Y."/>
            <person name="Tangrot J."/>
            <person name="Rosling A."/>
        </authorList>
    </citation>
    <scope>NUCLEOTIDE SEQUENCE</scope>
    <source>
        <strain evidence="7">MA453B</strain>
    </source>
</reference>
<dbReference type="InterPro" id="IPR001841">
    <property type="entry name" value="Znf_RING"/>
</dbReference>
<organism evidence="7 8">
    <name type="scientific">Dentiscutata erythropus</name>
    <dbReference type="NCBI Taxonomy" id="1348616"/>
    <lineage>
        <taxon>Eukaryota</taxon>
        <taxon>Fungi</taxon>
        <taxon>Fungi incertae sedis</taxon>
        <taxon>Mucoromycota</taxon>
        <taxon>Glomeromycotina</taxon>
        <taxon>Glomeromycetes</taxon>
        <taxon>Diversisporales</taxon>
        <taxon>Gigasporaceae</taxon>
        <taxon>Dentiscutata</taxon>
    </lineage>
</organism>
<evidence type="ECO:0000256" key="4">
    <source>
        <dbReference type="PROSITE-ProRule" id="PRU00175"/>
    </source>
</evidence>
<feature type="non-terminal residue" evidence="7">
    <location>
        <position position="201"/>
    </location>
</feature>
<proteinExistence type="predicted"/>